<dbReference type="EMBL" id="BMEQ01000027">
    <property type="protein sequence ID" value="GGG67519.1"/>
    <property type="molecule type" value="Genomic_DNA"/>
</dbReference>
<evidence type="ECO:0000313" key="3">
    <source>
        <dbReference type="EMBL" id="GGG67519.1"/>
    </source>
</evidence>
<dbReference type="RefSeq" id="WP_188539515.1">
    <property type="nucleotide sequence ID" value="NZ_BMEQ01000027.1"/>
</dbReference>
<accession>A0A917H4Q7</accession>
<keyword evidence="1" id="KW-0378">Hydrolase</keyword>
<protein>
    <submittedName>
        <fullName evidence="3">Isochorismatase</fullName>
    </submittedName>
</protein>
<comment type="caution">
    <text evidence="3">The sequence shown here is derived from an EMBL/GenBank/DDBJ whole genome shotgun (WGS) entry which is preliminary data.</text>
</comment>
<organism evidence="3 4">
    <name type="scientific">Kocuria dechangensis</name>
    <dbReference type="NCBI Taxonomy" id="1176249"/>
    <lineage>
        <taxon>Bacteria</taxon>
        <taxon>Bacillati</taxon>
        <taxon>Actinomycetota</taxon>
        <taxon>Actinomycetes</taxon>
        <taxon>Micrococcales</taxon>
        <taxon>Micrococcaceae</taxon>
        <taxon>Kocuria</taxon>
    </lineage>
</organism>
<dbReference type="Gene3D" id="3.40.50.850">
    <property type="entry name" value="Isochorismatase-like"/>
    <property type="match status" value="1"/>
</dbReference>
<feature type="domain" description="Isochorismatase-like" evidence="2">
    <location>
        <begin position="13"/>
        <end position="204"/>
    </location>
</feature>
<dbReference type="Proteomes" id="UP000638848">
    <property type="component" value="Unassembled WGS sequence"/>
</dbReference>
<dbReference type="PANTHER" id="PTHR43540:SF6">
    <property type="entry name" value="ISOCHORISMATASE-LIKE DOMAIN-CONTAINING PROTEIN"/>
    <property type="match status" value="1"/>
</dbReference>
<dbReference type="GO" id="GO:0016787">
    <property type="term" value="F:hydrolase activity"/>
    <property type="evidence" value="ECO:0007669"/>
    <property type="project" value="UniProtKB-KW"/>
</dbReference>
<gene>
    <name evidence="3" type="ORF">GCM10011374_34760</name>
</gene>
<dbReference type="SUPFAM" id="SSF52499">
    <property type="entry name" value="Isochorismatase-like hydrolases"/>
    <property type="match status" value="1"/>
</dbReference>
<dbReference type="InterPro" id="IPR036380">
    <property type="entry name" value="Isochorismatase-like_sf"/>
</dbReference>
<dbReference type="Pfam" id="PF00857">
    <property type="entry name" value="Isochorismatase"/>
    <property type="match status" value="1"/>
</dbReference>
<reference evidence="3" key="2">
    <citation type="submission" date="2020-09" db="EMBL/GenBank/DDBJ databases">
        <authorList>
            <person name="Sun Q."/>
            <person name="Zhou Y."/>
        </authorList>
    </citation>
    <scope>NUCLEOTIDE SEQUENCE</scope>
    <source>
        <strain evidence="3">CGMCC 1.12187</strain>
    </source>
</reference>
<dbReference type="AlphaFoldDB" id="A0A917H4Q7"/>
<evidence type="ECO:0000313" key="4">
    <source>
        <dbReference type="Proteomes" id="UP000638848"/>
    </source>
</evidence>
<keyword evidence="4" id="KW-1185">Reference proteome</keyword>
<reference evidence="3" key="1">
    <citation type="journal article" date="2014" name="Int. J. Syst. Evol. Microbiol.">
        <title>Complete genome sequence of Corynebacterium casei LMG S-19264T (=DSM 44701T), isolated from a smear-ripened cheese.</title>
        <authorList>
            <consortium name="US DOE Joint Genome Institute (JGI-PGF)"/>
            <person name="Walter F."/>
            <person name="Albersmeier A."/>
            <person name="Kalinowski J."/>
            <person name="Ruckert C."/>
        </authorList>
    </citation>
    <scope>NUCLEOTIDE SEQUENCE</scope>
    <source>
        <strain evidence="3">CGMCC 1.12187</strain>
    </source>
</reference>
<sequence length="219" mass="23388">MGYKVSEIDPSRTAVIVVDMENDFVAEGAPLESVQARDAVPNMQRTLACARETGMKVIYTTHAHRADGCDAGRFADLYPPIATGAGLVDGTEGVEIYPDLAPAPGEVVVKKHRYSAFFGTDLDIILRGSGIETVVVIGTTTENCCHATARDAMFRDYFVVFLSDATGTFDYPDVGHGAMSAAEVHAATLKILAFSTADVMTTEEFTTLARTSALVEEPA</sequence>
<dbReference type="InterPro" id="IPR000868">
    <property type="entry name" value="Isochorismatase-like_dom"/>
</dbReference>
<evidence type="ECO:0000259" key="2">
    <source>
        <dbReference type="Pfam" id="PF00857"/>
    </source>
</evidence>
<name>A0A917H4Q7_9MICC</name>
<dbReference type="CDD" id="cd00431">
    <property type="entry name" value="cysteine_hydrolases"/>
    <property type="match status" value="1"/>
</dbReference>
<dbReference type="PANTHER" id="PTHR43540">
    <property type="entry name" value="PEROXYUREIDOACRYLATE/UREIDOACRYLATE AMIDOHYDROLASE-RELATED"/>
    <property type="match status" value="1"/>
</dbReference>
<evidence type="ECO:0000256" key="1">
    <source>
        <dbReference type="ARBA" id="ARBA00022801"/>
    </source>
</evidence>
<dbReference type="InterPro" id="IPR050272">
    <property type="entry name" value="Isochorismatase-like_hydrls"/>
</dbReference>
<proteinExistence type="predicted"/>